<dbReference type="EMBL" id="RBIL01000001">
    <property type="protein sequence ID" value="RKQ91752.1"/>
    <property type="molecule type" value="Genomic_DNA"/>
</dbReference>
<organism evidence="1 2">
    <name type="scientific">Solirubrobacter pauli</name>
    <dbReference type="NCBI Taxonomy" id="166793"/>
    <lineage>
        <taxon>Bacteria</taxon>
        <taxon>Bacillati</taxon>
        <taxon>Actinomycetota</taxon>
        <taxon>Thermoleophilia</taxon>
        <taxon>Solirubrobacterales</taxon>
        <taxon>Solirubrobacteraceae</taxon>
        <taxon>Solirubrobacter</taxon>
    </lineage>
</organism>
<comment type="caution">
    <text evidence="1">The sequence shown here is derived from an EMBL/GenBank/DDBJ whole genome shotgun (WGS) entry which is preliminary data.</text>
</comment>
<dbReference type="InterPro" id="IPR019587">
    <property type="entry name" value="Polyketide_cyclase/dehydratase"/>
</dbReference>
<dbReference type="RefSeq" id="WP_121249516.1">
    <property type="nucleotide sequence ID" value="NZ_RBIL01000001.1"/>
</dbReference>
<accession>A0A660L9M8</accession>
<name>A0A660L9M8_9ACTN</name>
<dbReference type="Pfam" id="PF10604">
    <property type="entry name" value="Polyketide_cyc2"/>
    <property type="match status" value="1"/>
</dbReference>
<dbReference type="InterPro" id="IPR023393">
    <property type="entry name" value="START-like_dom_sf"/>
</dbReference>
<dbReference type="Proteomes" id="UP000278962">
    <property type="component" value="Unassembled WGS sequence"/>
</dbReference>
<dbReference type="OrthoDB" id="3681637at2"/>
<evidence type="ECO:0000313" key="2">
    <source>
        <dbReference type="Proteomes" id="UP000278962"/>
    </source>
</evidence>
<dbReference type="AlphaFoldDB" id="A0A660L9M8"/>
<dbReference type="Gene3D" id="3.30.530.20">
    <property type="match status" value="1"/>
</dbReference>
<dbReference type="SUPFAM" id="SSF55961">
    <property type="entry name" value="Bet v1-like"/>
    <property type="match status" value="1"/>
</dbReference>
<sequence length="147" mass="16681">MTLVRAQIDIDAPPDEVYEVMLDPERLHEWVTIHRKVNRTDSGEPRMGYEMDQTLCLRHANFKVHWTLTEADRPRAATWEGKGPAGSYARTAYRLTEKGEGTHFEYENEFKAPGGFLGAAASRVVVGGVPEREAQRSLQQLKALLER</sequence>
<proteinExistence type="predicted"/>
<keyword evidence="2" id="KW-1185">Reference proteome</keyword>
<gene>
    <name evidence="1" type="ORF">C8N24_1580</name>
</gene>
<reference evidence="1 2" key="1">
    <citation type="submission" date="2018-10" db="EMBL/GenBank/DDBJ databases">
        <title>Genomic Encyclopedia of Archaeal and Bacterial Type Strains, Phase II (KMG-II): from individual species to whole genera.</title>
        <authorList>
            <person name="Goeker M."/>
        </authorList>
    </citation>
    <scope>NUCLEOTIDE SEQUENCE [LARGE SCALE GENOMIC DNA]</scope>
    <source>
        <strain evidence="1 2">DSM 14954</strain>
    </source>
</reference>
<protein>
    <submittedName>
        <fullName evidence="1">Carbon monoxide dehydrogenase subunit G</fullName>
    </submittedName>
</protein>
<dbReference type="CDD" id="cd07812">
    <property type="entry name" value="SRPBCC"/>
    <property type="match status" value="1"/>
</dbReference>
<evidence type="ECO:0000313" key="1">
    <source>
        <dbReference type="EMBL" id="RKQ91752.1"/>
    </source>
</evidence>